<dbReference type="Pfam" id="PF13692">
    <property type="entry name" value="Glyco_trans_1_4"/>
    <property type="match status" value="1"/>
</dbReference>
<keyword evidence="3" id="KW-1185">Reference proteome</keyword>
<dbReference type="CDD" id="cd03801">
    <property type="entry name" value="GT4_PimA-like"/>
    <property type="match status" value="1"/>
</dbReference>
<dbReference type="GO" id="GO:0009103">
    <property type="term" value="P:lipopolysaccharide biosynthetic process"/>
    <property type="evidence" value="ECO:0007669"/>
    <property type="project" value="TreeGrafter"/>
</dbReference>
<evidence type="ECO:0000313" key="3">
    <source>
        <dbReference type="Proteomes" id="UP000184315"/>
    </source>
</evidence>
<sequence length="391" mass="44320">MKVSIVVGDLSSSGAGRWGGAVRPFLLAQALKKINCEIEIVGFTQATDETLTLSEDIPIVSIIKETYYPQFFKSAQQLLQQITGNIIYAYKLKPTSFGLSLFKRWQTHRPVILDIDDWELSWYGGEQYQYKPSLKQLGRDLLKPDGSLRQPDYPLYLKWIERLVSQADCITLHTEFLKQRFGGIYLPNGKDTTLFDPQRYDPEASRLQYGLKDYRILMFPGAPRPYKGLEDVLIALEQLNQKDIKLVIVGGSPYDEYDEQLMQRWGQWIIKLPKTPAIMMPEVVAAAHVVVVPQRDVPAAQAQFPLKLTDGMAMAKPILATQVGDIPEILGETGYLVKSGSPEQIAQTLARIFDHFEEAQAKGWKARQRCLENYSIDAMAVILQEVIDKLH</sequence>
<dbReference type="GO" id="GO:0016757">
    <property type="term" value="F:glycosyltransferase activity"/>
    <property type="evidence" value="ECO:0007669"/>
    <property type="project" value="TreeGrafter"/>
</dbReference>
<evidence type="ECO:0000256" key="1">
    <source>
        <dbReference type="ARBA" id="ARBA00022679"/>
    </source>
</evidence>
<keyword evidence="1 2" id="KW-0808">Transferase</keyword>
<reference evidence="3" key="1">
    <citation type="submission" date="2015-10" db="EMBL/GenBank/DDBJ databases">
        <authorList>
            <person name="Regsiter A."/>
            <person name="william w."/>
        </authorList>
    </citation>
    <scope>NUCLEOTIDE SEQUENCE [LARGE SCALE GENOMIC DNA]</scope>
</reference>
<name>A0A1J1LHS4_9CYAN</name>
<dbReference type="OrthoDB" id="503380at2"/>
<dbReference type="RefSeq" id="WP_072718044.1">
    <property type="nucleotide sequence ID" value="NZ_LN889782.1"/>
</dbReference>
<dbReference type="PANTHER" id="PTHR46401:SF2">
    <property type="entry name" value="GLYCOSYLTRANSFERASE WBBK-RELATED"/>
    <property type="match status" value="1"/>
</dbReference>
<protein>
    <submittedName>
        <fullName evidence="2">Glycosyl transferase group 1</fullName>
    </submittedName>
</protein>
<dbReference type="EMBL" id="CZDF01000132">
    <property type="protein sequence ID" value="CUR31129.1"/>
    <property type="molecule type" value="Genomic_DNA"/>
</dbReference>
<accession>A0A1J1LHS4</accession>
<dbReference type="PANTHER" id="PTHR46401">
    <property type="entry name" value="GLYCOSYLTRANSFERASE WBBK-RELATED"/>
    <property type="match status" value="1"/>
</dbReference>
<gene>
    <name evidence="2" type="ORF">PL9214290720</name>
</gene>
<dbReference type="SUPFAM" id="SSF53756">
    <property type="entry name" value="UDP-Glycosyltransferase/glycogen phosphorylase"/>
    <property type="match status" value="1"/>
</dbReference>
<dbReference type="Proteomes" id="UP000184315">
    <property type="component" value="Unassembled WGS sequence"/>
</dbReference>
<dbReference type="STRING" id="671072.PL9214290720"/>
<evidence type="ECO:0000313" key="2">
    <source>
        <dbReference type="EMBL" id="CUR31129.1"/>
    </source>
</evidence>
<dbReference type="AlphaFoldDB" id="A0A1J1LHS4"/>
<dbReference type="Gene3D" id="3.40.50.2000">
    <property type="entry name" value="Glycogen Phosphorylase B"/>
    <property type="match status" value="2"/>
</dbReference>
<proteinExistence type="predicted"/>
<organism evidence="2 3">
    <name type="scientific">Planktothrix tepida PCC 9214</name>
    <dbReference type="NCBI Taxonomy" id="671072"/>
    <lineage>
        <taxon>Bacteria</taxon>
        <taxon>Bacillati</taxon>
        <taxon>Cyanobacteriota</taxon>
        <taxon>Cyanophyceae</taxon>
        <taxon>Oscillatoriophycideae</taxon>
        <taxon>Oscillatoriales</taxon>
        <taxon>Microcoleaceae</taxon>
        <taxon>Planktothrix</taxon>
    </lineage>
</organism>